<evidence type="ECO:0000256" key="2">
    <source>
        <dbReference type="ARBA" id="ARBA00023315"/>
    </source>
</evidence>
<organism evidence="4 5">
    <name type="scientific">Enterococcus florum</name>
    <dbReference type="NCBI Taxonomy" id="2480627"/>
    <lineage>
        <taxon>Bacteria</taxon>
        <taxon>Bacillati</taxon>
        <taxon>Bacillota</taxon>
        <taxon>Bacilli</taxon>
        <taxon>Lactobacillales</taxon>
        <taxon>Enterococcaceae</taxon>
        <taxon>Enterococcus</taxon>
    </lineage>
</organism>
<gene>
    <name evidence="4" type="ORF">NRIC_27770</name>
</gene>
<dbReference type="Pfam" id="PF00583">
    <property type="entry name" value="Acetyltransf_1"/>
    <property type="match status" value="1"/>
</dbReference>
<accession>A0A4P5PB18</accession>
<sequence>MAISIVPIQLDEAEILQALSIRIFTETFSAQNTPENMTAYLTEAYQLEKLQNELQNPNSSFFFIYSDQVLAGYLKVNINEAQTETIADNALEIERIYVDHALNGQGLGQALMKKAEEVAREKGREAIWLGVWEKNTRALAFYQKQGFRQVSTHSFLMGDDEQTDLIMKKELGE</sequence>
<name>A0A4P5PB18_9ENTE</name>
<evidence type="ECO:0000256" key="1">
    <source>
        <dbReference type="ARBA" id="ARBA00022679"/>
    </source>
</evidence>
<dbReference type="PANTHER" id="PTHR43877:SF2">
    <property type="entry name" value="AMINOALKYLPHOSPHONATE N-ACETYLTRANSFERASE-RELATED"/>
    <property type="match status" value="1"/>
</dbReference>
<keyword evidence="5" id="KW-1185">Reference proteome</keyword>
<dbReference type="Proteomes" id="UP000290567">
    <property type="component" value="Unassembled WGS sequence"/>
</dbReference>
<dbReference type="Gene3D" id="3.40.630.30">
    <property type="match status" value="1"/>
</dbReference>
<evidence type="ECO:0000259" key="3">
    <source>
        <dbReference type="PROSITE" id="PS51186"/>
    </source>
</evidence>
<dbReference type="AlphaFoldDB" id="A0A4P5PB18"/>
<dbReference type="InterPro" id="IPR016181">
    <property type="entry name" value="Acyl_CoA_acyltransferase"/>
</dbReference>
<dbReference type="GO" id="GO:0016747">
    <property type="term" value="F:acyltransferase activity, transferring groups other than amino-acyl groups"/>
    <property type="evidence" value="ECO:0007669"/>
    <property type="project" value="InterPro"/>
</dbReference>
<evidence type="ECO:0000313" key="4">
    <source>
        <dbReference type="EMBL" id="GCF94886.1"/>
    </source>
</evidence>
<evidence type="ECO:0000313" key="5">
    <source>
        <dbReference type="Proteomes" id="UP000290567"/>
    </source>
</evidence>
<reference evidence="5" key="1">
    <citation type="submission" date="2019-02" db="EMBL/GenBank/DDBJ databases">
        <title>Draft genome sequence of Enterococcus sp. Gos25-1.</title>
        <authorList>
            <person name="Tanaka N."/>
            <person name="Shiwa Y."/>
            <person name="Fujita N."/>
        </authorList>
    </citation>
    <scope>NUCLEOTIDE SEQUENCE [LARGE SCALE GENOMIC DNA]</scope>
    <source>
        <strain evidence="5">Gos25-1</strain>
    </source>
</reference>
<dbReference type="PANTHER" id="PTHR43877">
    <property type="entry name" value="AMINOALKYLPHOSPHONATE N-ACETYLTRANSFERASE-RELATED-RELATED"/>
    <property type="match status" value="1"/>
</dbReference>
<keyword evidence="2" id="KW-0012">Acyltransferase</keyword>
<feature type="domain" description="N-acetyltransferase" evidence="3">
    <location>
        <begin position="19"/>
        <end position="172"/>
    </location>
</feature>
<proteinExistence type="predicted"/>
<dbReference type="RefSeq" id="WP_146623287.1">
    <property type="nucleotide sequence ID" value="NZ_BJCC01000024.1"/>
</dbReference>
<keyword evidence="1 4" id="KW-0808">Transferase</keyword>
<dbReference type="SUPFAM" id="SSF55729">
    <property type="entry name" value="Acyl-CoA N-acyltransferases (Nat)"/>
    <property type="match status" value="1"/>
</dbReference>
<comment type="caution">
    <text evidence="4">The sequence shown here is derived from an EMBL/GenBank/DDBJ whole genome shotgun (WGS) entry which is preliminary data.</text>
</comment>
<dbReference type="EMBL" id="BJCC01000024">
    <property type="protein sequence ID" value="GCF94886.1"/>
    <property type="molecule type" value="Genomic_DNA"/>
</dbReference>
<protein>
    <submittedName>
        <fullName evidence="4">N-acetyltransferase</fullName>
    </submittedName>
</protein>
<dbReference type="OrthoDB" id="7205533at2"/>
<dbReference type="InterPro" id="IPR050832">
    <property type="entry name" value="Bact_Acetyltransf"/>
</dbReference>
<dbReference type="InterPro" id="IPR000182">
    <property type="entry name" value="GNAT_dom"/>
</dbReference>
<dbReference type="CDD" id="cd04301">
    <property type="entry name" value="NAT_SF"/>
    <property type="match status" value="1"/>
</dbReference>
<dbReference type="PROSITE" id="PS51186">
    <property type="entry name" value="GNAT"/>
    <property type="match status" value="1"/>
</dbReference>